<proteinExistence type="predicted"/>
<dbReference type="RefSeq" id="WP_141422685.1">
    <property type="nucleotide sequence ID" value="NZ_VIAR01000016.1"/>
</dbReference>
<keyword evidence="2" id="KW-1185">Reference proteome</keyword>
<dbReference type="OrthoDB" id="711499at2"/>
<reference evidence="1 2" key="1">
    <citation type="submission" date="2019-06" db="EMBL/GenBank/DDBJ databases">
        <title>Flavibacter putida gen. nov., sp. nov., a novel marine bacterium of the family Flavobacteriaceae isolated from coastal seawater.</title>
        <authorList>
            <person name="Feng X."/>
        </authorList>
    </citation>
    <scope>NUCLEOTIDE SEQUENCE [LARGE SCALE GENOMIC DNA]</scope>
    <source>
        <strain evidence="1 2">PLHSN227</strain>
    </source>
</reference>
<protein>
    <submittedName>
        <fullName evidence="1">Uncharacterized protein</fullName>
    </submittedName>
</protein>
<dbReference type="AlphaFoldDB" id="A0A507ZFY3"/>
<dbReference type="EMBL" id="VIAR01000016">
    <property type="protein sequence ID" value="TQD33805.1"/>
    <property type="molecule type" value="Genomic_DNA"/>
</dbReference>
<dbReference type="Proteomes" id="UP000317169">
    <property type="component" value="Unassembled WGS sequence"/>
</dbReference>
<sequence>MKDIEKYQIIKPKDLAAWQNLSLKSAQRKVRTIKKHYKKEQHHVLNLEEVANYYDFPIEILVQICQTINKQ</sequence>
<organism evidence="1 2">
    <name type="scientific">Haloflavibacter putidus</name>
    <dbReference type="NCBI Taxonomy" id="2576776"/>
    <lineage>
        <taxon>Bacteria</taxon>
        <taxon>Pseudomonadati</taxon>
        <taxon>Bacteroidota</taxon>
        <taxon>Flavobacteriia</taxon>
        <taxon>Flavobacteriales</taxon>
        <taxon>Flavobacteriaceae</taxon>
        <taxon>Haloflavibacter</taxon>
    </lineage>
</organism>
<evidence type="ECO:0000313" key="1">
    <source>
        <dbReference type="EMBL" id="TQD33805.1"/>
    </source>
</evidence>
<gene>
    <name evidence="1" type="ORF">FKR84_12665</name>
</gene>
<comment type="caution">
    <text evidence="1">The sequence shown here is derived from an EMBL/GenBank/DDBJ whole genome shotgun (WGS) entry which is preliminary data.</text>
</comment>
<accession>A0A507ZFY3</accession>
<name>A0A507ZFY3_9FLAO</name>
<evidence type="ECO:0000313" key="2">
    <source>
        <dbReference type="Proteomes" id="UP000317169"/>
    </source>
</evidence>